<dbReference type="GO" id="GO:0022857">
    <property type="term" value="F:transmembrane transporter activity"/>
    <property type="evidence" value="ECO:0007669"/>
    <property type="project" value="InterPro"/>
</dbReference>
<keyword evidence="5 6" id="KW-0472">Membrane</keyword>
<feature type="transmembrane region" description="Helical" evidence="6">
    <location>
        <begin position="110"/>
        <end position="134"/>
    </location>
</feature>
<feature type="transmembrane region" description="Helical" evidence="6">
    <location>
        <begin position="283"/>
        <end position="300"/>
    </location>
</feature>
<evidence type="ECO:0000256" key="6">
    <source>
        <dbReference type="SAM" id="Phobius"/>
    </source>
</evidence>
<keyword evidence="2" id="KW-1003">Cell membrane</keyword>
<dbReference type="InterPro" id="IPR036259">
    <property type="entry name" value="MFS_trans_sf"/>
</dbReference>
<dbReference type="Gene3D" id="1.20.1250.20">
    <property type="entry name" value="MFS general substrate transporter like domains"/>
    <property type="match status" value="2"/>
</dbReference>
<feature type="transmembrane region" description="Helical" evidence="6">
    <location>
        <begin position="423"/>
        <end position="442"/>
    </location>
</feature>
<protein>
    <recommendedName>
        <fullName evidence="9">MFS transporter</fullName>
    </recommendedName>
</protein>
<evidence type="ECO:0000256" key="4">
    <source>
        <dbReference type="ARBA" id="ARBA00022989"/>
    </source>
</evidence>
<feature type="transmembrane region" description="Helical" evidence="6">
    <location>
        <begin position="328"/>
        <end position="346"/>
    </location>
</feature>
<evidence type="ECO:0000256" key="5">
    <source>
        <dbReference type="ARBA" id="ARBA00023136"/>
    </source>
</evidence>
<feature type="transmembrane region" description="Helical" evidence="6">
    <location>
        <begin position="449"/>
        <end position="467"/>
    </location>
</feature>
<evidence type="ECO:0000256" key="2">
    <source>
        <dbReference type="ARBA" id="ARBA00022475"/>
    </source>
</evidence>
<feature type="transmembrane region" description="Helical" evidence="6">
    <location>
        <begin position="509"/>
        <end position="527"/>
    </location>
</feature>
<keyword evidence="4 6" id="KW-1133">Transmembrane helix</keyword>
<feature type="transmembrane region" description="Helical" evidence="6">
    <location>
        <begin position="50"/>
        <end position="71"/>
    </location>
</feature>
<organism evidence="7 8">
    <name type="scientific">Halpernia humi</name>
    <dbReference type="NCBI Taxonomy" id="493375"/>
    <lineage>
        <taxon>Bacteria</taxon>
        <taxon>Pseudomonadati</taxon>
        <taxon>Bacteroidota</taxon>
        <taxon>Flavobacteriia</taxon>
        <taxon>Flavobacteriales</taxon>
        <taxon>Weeksellaceae</taxon>
        <taxon>Chryseobacterium group</taxon>
        <taxon>Halpernia</taxon>
    </lineage>
</organism>
<accession>A0A1H5XQ57</accession>
<dbReference type="AlphaFoldDB" id="A0A1H5XQ57"/>
<keyword evidence="3 6" id="KW-0812">Transmembrane</keyword>
<dbReference type="InterPro" id="IPR011701">
    <property type="entry name" value="MFS"/>
</dbReference>
<dbReference type="EMBL" id="FNUS01000003">
    <property type="protein sequence ID" value="SEG13386.1"/>
    <property type="molecule type" value="Genomic_DNA"/>
</dbReference>
<dbReference type="GO" id="GO:0005886">
    <property type="term" value="C:plasma membrane"/>
    <property type="evidence" value="ECO:0007669"/>
    <property type="project" value="UniProtKB-SubCell"/>
</dbReference>
<dbReference type="Pfam" id="PF07690">
    <property type="entry name" value="MFS_1"/>
    <property type="match status" value="1"/>
</dbReference>
<comment type="subcellular location">
    <subcellularLocation>
        <location evidence="1">Cell inner membrane</location>
        <topology evidence="1">Multi-pass membrane protein</topology>
    </subcellularLocation>
</comment>
<dbReference type="InterPro" id="IPR050375">
    <property type="entry name" value="MFS_TsgA-like"/>
</dbReference>
<dbReference type="PANTHER" id="PTHR43702">
    <property type="entry name" value="L-FUCOSE-PROTON SYMPORTER"/>
    <property type="match status" value="1"/>
</dbReference>
<dbReference type="RefSeq" id="WP_233740513.1">
    <property type="nucleotide sequence ID" value="NZ_FNUS01000003.1"/>
</dbReference>
<dbReference type="PANTHER" id="PTHR43702:SF3">
    <property type="entry name" value="PROTEIN TSGA"/>
    <property type="match status" value="1"/>
</dbReference>
<feature type="transmembrane region" description="Helical" evidence="6">
    <location>
        <begin position="12"/>
        <end position="30"/>
    </location>
</feature>
<evidence type="ECO:0000313" key="8">
    <source>
        <dbReference type="Proteomes" id="UP000236738"/>
    </source>
</evidence>
<evidence type="ECO:0000313" key="7">
    <source>
        <dbReference type="EMBL" id="SEG13386.1"/>
    </source>
</evidence>
<evidence type="ECO:0008006" key="9">
    <source>
        <dbReference type="Google" id="ProtNLM"/>
    </source>
</evidence>
<sequence length="584" mass="64127">MENHQVQTKWSQFISLIIVFFFWGFVAASNDILIPVFKKYFVLTQVQSQLVAWAFYAAYFIGSVIFFLVSLKSDVLQKFGYKKTLSFGLVISAIGAFLFVPAATMASFPFFLTALFIVGLGFSVQQIVANPLAIKMGSASTGAHRLTLAGGVNSLGTTIGPIIVGIALFGMGNKTDSAPRDKNLTKTEIVQNNFTDLKKELDKNKIELATLSTSETAVLNKSEADIDANLAQINTALSELQNKSDAELVPYISKFDTVKKAATSIVYPREFVKTHLSLVKKPFIVLGIAFLLVAVFMLFAKIDDPAKEEEALLTEESEKFSILKYPQLALGMLAIFIYVGVEVSIVSNLPALLHTHEFGNILENNIAPFISLYWGSLMIGRWNGGVNVFNTSKSTNMLLKFIVPFVAFAIILGANYLSGKDVSAFYIYPIWIVIFILMSFWGGKNAGKTLMLFGFAGIVMMVLGLVWPDKDIAKYFFISGGLFCSIMWPSIFDLAIAGLGKNTGKASSFLVMMILGGGIIPLIQGYICDFDLTNPNGILGITYTHFSYVIPIICFLYLAFYGFITPKILKKQGVVLVESESSAH</sequence>
<feature type="transmembrane region" description="Helical" evidence="6">
    <location>
        <begin position="146"/>
        <end position="171"/>
    </location>
</feature>
<feature type="transmembrane region" description="Helical" evidence="6">
    <location>
        <begin position="547"/>
        <end position="564"/>
    </location>
</feature>
<reference evidence="8" key="1">
    <citation type="submission" date="2016-10" db="EMBL/GenBank/DDBJ databases">
        <authorList>
            <person name="Varghese N."/>
            <person name="Submissions S."/>
        </authorList>
    </citation>
    <scope>NUCLEOTIDE SEQUENCE [LARGE SCALE GENOMIC DNA]</scope>
    <source>
        <strain evidence="8">DSM 21580</strain>
    </source>
</reference>
<feature type="transmembrane region" description="Helical" evidence="6">
    <location>
        <begin position="398"/>
        <end position="417"/>
    </location>
</feature>
<name>A0A1H5XQ57_9FLAO</name>
<proteinExistence type="predicted"/>
<keyword evidence="8" id="KW-1185">Reference proteome</keyword>
<dbReference type="Proteomes" id="UP000236738">
    <property type="component" value="Unassembled WGS sequence"/>
</dbReference>
<feature type="transmembrane region" description="Helical" evidence="6">
    <location>
        <begin position="473"/>
        <end position="497"/>
    </location>
</feature>
<dbReference type="SUPFAM" id="SSF103473">
    <property type="entry name" value="MFS general substrate transporter"/>
    <property type="match status" value="2"/>
</dbReference>
<feature type="transmembrane region" description="Helical" evidence="6">
    <location>
        <begin position="83"/>
        <end position="104"/>
    </location>
</feature>
<feature type="transmembrane region" description="Helical" evidence="6">
    <location>
        <begin position="366"/>
        <end position="386"/>
    </location>
</feature>
<gene>
    <name evidence="7" type="ORF">SAMN05421847_1499</name>
</gene>
<evidence type="ECO:0000256" key="3">
    <source>
        <dbReference type="ARBA" id="ARBA00022692"/>
    </source>
</evidence>
<evidence type="ECO:0000256" key="1">
    <source>
        <dbReference type="ARBA" id="ARBA00004429"/>
    </source>
</evidence>